<protein>
    <submittedName>
        <fullName evidence="2">Uncharacterized protein</fullName>
    </submittedName>
</protein>
<evidence type="ECO:0000313" key="3">
    <source>
        <dbReference type="Proteomes" id="UP000245884"/>
    </source>
</evidence>
<dbReference type="Proteomes" id="UP000245884">
    <property type="component" value="Unassembled WGS sequence"/>
</dbReference>
<proteinExistence type="predicted"/>
<dbReference type="AlphaFoldDB" id="A0A316UPB9"/>
<feature type="region of interest" description="Disordered" evidence="1">
    <location>
        <begin position="180"/>
        <end position="210"/>
    </location>
</feature>
<organism evidence="2 3">
    <name type="scientific">Jaminaea rosea</name>
    <dbReference type="NCBI Taxonomy" id="1569628"/>
    <lineage>
        <taxon>Eukaryota</taxon>
        <taxon>Fungi</taxon>
        <taxon>Dikarya</taxon>
        <taxon>Basidiomycota</taxon>
        <taxon>Ustilaginomycotina</taxon>
        <taxon>Exobasidiomycetes</taxon>
        <taxon>Microstromatales</taxon>
        <taxon>Microstromatales incertae sedis</taxon>
        <taxon>Jaminaea</taxon>
    </lineage>
</organism>
<dbReference type="EMBL" id="KZ819669">
    <property type="protein sequence ID" value="PWN27139.1"/>
    <property type="molecule type" value="Genomic_DNA"/>
</dbReference>
<name>A0A316UPB9_9BASI</name>
<sequence length="261" mass="28772">MVALVMKRVVVGTAGIAGGAIVWSTLSSRTASERQAGKTKTPLFPAVLVSSSRPHCKLFVSTAESPCECGRKQLFRRRSVYKAALCCRGPSGSARSCADILHLYIYKYTLASLSYEIFPHQQLQLSPATIVRIIASARQGWPRVAAVAVTDSLASVRLVLPTSPAAPRSKPLLEHVPLPLENQPHRRHPHSSPQSCRPREQRQSHPPRHLLAPTRLCHQRAEPHRLPDPALLSRPHRRGVQFLQALRCDQGGESVRFPPVS</sequence>
<gene>
    <name evidence="2" type="ORF">BDZ90DRAFT_186903</name>
</gene>
<reference evidence="2 3" key="1">
    <citation type="journal article" date="2018" name="Mol. Biol. Evol.">
        <title>Broad Genomic Sampling Reveals a Smut Pathogenic Ancestry of the Fungal Clade Ustilaginomycotina.</title>
        <authorList>
            <person name="Kijpornyongpan T."/>
            <person name="Mondo S.J."/>
            <person name="Barry K."/>
            <person name="Sandor L."/>
            <person name="Lee J."/>
            <person name="Lipzen A."/>
            <person name="Pangilinan J."/>
            <person name="LaButti K."/>
            <person name="Hainaut M."/>
            <person name="Henrissat B."/>
            <person name="Grigoriev I.V."/>
            <person name="Spatafora J.W."/>
            <person name="Aime M.C."/>
        </authorList>
    </citation>
    <scope>NUCLEOTIDE SEQUENCE [LARGE SCALE GENOMIC DNA]</scope>
    <source>
        <strain evidence="2 3">MCA 5214</strain>
    </source>
</reference>
<evidence type="ECO:0000256" key="1">
    <source>
        <dbReference type="SAM" id="MobiDB-lite"/>
    </source>
</evidence>
<dbReference type="GeneID" id="37025652"/>
<accession>A0A316UPB9</accession>
<keyword evidence="3" id="KW-1185">Reference proteome</keyword>
<dbReference type="RefSeq" id="XP_025361751.1">
    <property type="nucleotide sequence ID" value="XM_025503829.1"/>
</dbReference>
<evidence type="ECO:0000313" key="2">
    <source>
        <dbReference type="EMBL" id="PWN27139.1"/>
    </source>
</evidence>